<feature type="transmembrane region" description="Helical" evidence="14">
    <location>
        <begin position="135"/>
        <end position="151"/>
    </location>
</feature>
<evidence type="ECO:0000256" key="6">
    <source>
        <dbReference type="ARBA" id="ARBA00022679"/>
    </source>
</evidence>
<evidence type="ECO:0000313" key="18">
    <source>
        <dbReference type="Proteomes" id="UP000663829"/>
    </source>
</evidence>
<dbReference type="EC" id="2.4.1.-" evidence="14"/>
<comment type="subcellular location">
    <subcellularLocation>
        <location evidence="1 14">Endoplasmic reticulum membrane</location>
        <topology evidence="1 14">Multi-pass membrane protein</topology>
    </subcellularLocation>
</comment>
<dbReference type="SMART" id="SM00733">
    <property type="entry name" value="Mterf"/>
    <property type="match status" value="5"/>
</dbReference>
<protein>
    <recommendedName>
        <fullName evidence="14">Mannosyltransferase</fullName>
        <ecNumber evidence="14">2.4.1.-</ecNumber>
    </recommendedName>
</protein>
<dbReference type="OrthoDB" id="19039at2759"/>
<feature type="transmembrane region" description="Helical" evidence="14">
    <location>
        <begin position="157"/>
        <end position="184"/>
    </location>
</feature>
<dbReference type="InterPro" id="IPR038538">
    <property type="entry name" value="MTERF_sf"/>
</dbReference>
<comment type="pathway">
    <text evidence="2">Protein modification; protein glycosylation.</text>
</comment>
<keyword evidence="7 14" id="KW-0812">Transmembrane</keyword>
<keyword evidence="9" id="KW-0809">Transit peptide</keyword>
<keyword evidence="10 14" id="KW-1133">Transmembrane helix</keyword>
<keyword evidence="11 14" id="KW-0472">Membrane</keyword>
<evidence type="ECO:0000256" key="3">
    <source>
        <dbReference type="ARBA" id="ARBA00007063"/>
    </source>
</evidence>
<gene>
    <name evidence="16" type="ORF">GPM918_LOCUS1687</name>
    <name evidence="17" type="ORF">SRO942_LOCUS1687</name>
</gene>
<dbReference type="Gene3D" id="1.25.70.10">
    <property type="entry name" value="Transcription termination factor 3, mitochondrial"/>
    <property type="match status" value="1"/>
</dbReference>
<dbReference type="Pfam" id="PF02536">
    <property type="entry name" value="mTERF"/>
    <property type="match status" value="1"/>
</dbReference>
<keyword evidence="8 14" id="KW-0256">Endoplasmic reticulum</keyword>
<evidence type="ECO:0000256" key="15">
    <source>
        <dbReference type="SAM" id="MobiDB-lite"/>
    </source>
</evidence>
<dbReference type="GO" id="GO:0052917">
    <property type="term" value="F:dol-P-Man:Man(7)GlcNAc(2)-PP-Dol alpha-1,6-mannosyltransferase activity"/>
    <property type="evidence" value="ECO:0007669"/>
    <property type="project" value="UniProtKB-EC"/>
</dbReference>
<evidence type="ECO:0000256" key="13">
    <source>
        <dbReference type="ARBA" id="ARBA00048899"/>
    </source>
</evidence>
<sequence length="1016" mass="119209">MTPFSTVHLFLCPYTKVEESFNLQAIHDILYHRFNISSYDHLEFPGVVPRTFLGPIVVSCLSFPFTIFFPSSSSSLLYMQYIVRLILGLLVALSLTNFYISLKRHCGSSVQQWWLIITLTQFHLFFYSTRTLPNTFALILVLNCFAFWLNGKHRLLVWTSAFVILIFRSELVILLGLIILYEVINRRLSFRESLKHGISASLIAVGLSLIVDSWFWQRLVWPEGEVLFYNTILNKSSNWGVSFLLTRLRGTCHDQHNEKAPISRDTSPFLWYFYSVLPRALGASLLILPYGLYTSKTIRLMVLPSFLFIFIYSILPHKELRFIFYTFPMLNVAVAEGCKRIFQLKTYDWLSKLLKLIIYGHLILNIIQTSIALYASHYNYPGAQSLLSLQKLYHHKSNVTVHIDVYAAENGISRFLELKRADIWRYNKTEMLTIKELTQFDFLLVESNNEEDNRLKPYLTEGFHIINFILIIRFVSHTNIPRTCSLHNAANTDINYFQNMVKSHVEKQPSSKTNTTNVNSSNKKQKNNFDNKNQHRSYGQQTTSEYFQLKQKNTSSSSSAKFTSYNTTLGTNKWDDQNKHSHSERSMKYNNYVSNKSRISTYNNKKSVNQINDNDDKTKTSKFNSYNKAYQNVTKSSHDFNSQEEDDMFENEKDDLTLTGVETKTFSKVNKKNKTTIYSKDKINVLLSNKQDETKNSNSIPLEVLVQPDLHDLYTNEEIHESIEQYIRNIRPVVLRSLPYDMAYLINESETLKRFVEMGVDIYRWGKSHAKVKYTSTLDFERDCSKHIVFLHDKGIQNDILAQFLSFNPWIFSENINDLQTRIHYLESKEFKSDMIQHIITKAPYWLNLSTKTVDNKLSWFQKKFHLSVDEIRTIVCKAPKLITLPLKDISDTYFNMKEFLNFTEEQLKELLIKYPKLFQYDFKVIEFNFDFLINQMNIKQEQFIEYPPILKQSYQRLRTRCLYLKSIGRDQFNSSEPNFISLKALCLSTDELFCQQVLNTTVKQYRQFSKTNVRD</sequence>
<dbReference type="Proteomes" id="UP000681722">
    <property type="component" value="Unassembled WGS sequence"/>
</dbReference>
<evidence type="ECO:0000256" key="11">
    <source>
        <dbReference type="ARBA" id="ARBA00023136"/>
    </source>
</evidence>
<evidence type="ECO:0000256" key="4">
    <source>
        <dbReference type="ARBA" id="ARBA00007692"/>
    </source>
</evidence>
<dbReference type="PANTHER" id="PTHR22760">
    <property type="entry name" value="GLYCOSYLTRANSFERASE"/>
    <property type="match status" value="1"/>
</dbReference>
<evidence type="ECO:0000313" key="16">
    <source>
        <dbReference type="EMBL" id="CAF0766621.1"/>
    </source>
</evidence>
<evidence type="ECO:0000256" key="14">
    <source>
        <dbReference type="RuleBase" id="RU363075"/>
    </source>
</evidence>
<feature type="transmembrane region" description="Helical" evidence="14">
    <location>
        <begin position="112"/>
        <end position="128"/>
    </location>
</feature>
<feature type="transmembrane region" description="Helical" evidence="14">
    <location>
        <begin position="52"/>
        <end position="69"/>
    </location>
</feature>
<proteinExistence type="inferred from homology"/>
<name>A0A813QG86_9BILA</name>
<feature type="transmembrane region" description="Helical" evidence="14">
    <location>
        <begin position="271"/>
        <end position="293"/>
    </location>
</feature>
<dbReference type="InterPro" id="IPR005599">
    <property type="entry name" value="GPI_mannosylTrfase"/>
</dbReference>
<feature type="region of interest" description="Disordered" evidence="15">
    <location>
        <begin position="504"/>
        <end position="541"/>
    </location>
</feature>
<reference evidence="16" key="1">
    <citation type="submission" date="2021-02" db="EMBL/GenBank/DDBJ databases">
        <authorList>
            <person name="Nowell W R."/>
        </authorList>
    </citation>
    <scope>NUCLEOTIDE SEQUENCE</scope>
</reference>
<dbReference type="GO" id="GO:0005789">
    <property type="term" value="C:endoplasmic reticulum membrane"/>
    <property type="evidence" value="ECO:0007669"/>
    <property type="project" value="UniProtKB-SubCell"/>
</dbReference>
<comment type="similarity">
    <text evidence="4">Belongs to the mTERF family.</text>
</comment>
<evidence type="ECO:0000256" key="5">
    <source>
        <dbReference type="ARBA" id="ARBA00022676"/>
    </source>
</evidence>
<feature type="compositionally biased region" description="Low complexity" evidence="15">
    <location>
        <begin position="510"/>
        <end position="522"/>
    </location>
</feature>
<dbReference type="InterPro" id="IPR003690">
    <property type="entry name" value="MTERF"/>
</dbReference>
<evidence type="ECO:0000256" key="10">
    <source>
        <dbReference type="ARBA" id="ARBA00022989"/>
    </source>
</evidence>
<accession>A0A813QG86</accession>
<dbReference type="Proteomes" id="UP000663829">
    <property type="component" value="Unassembled WGS sequence"/>
</dbReference>
<dbReference type="EMBL" id="CAJNOQ010000166">
    <property type="protein sequence ID" value="CAF0766621.1"/>
    <property type="molecule type" value="Genomic_DNA"/>
</dbReference>
<keyword evidence="18" id="KW-1185">Reference proteome</keyword>
<comment type="function">
    <text evidence="12">Mannosyltransferase that operates in the biosynthetic pathway of dolichol-linked oligosaccharides, the glycan precursors employed in protein asparagine (N)-glycosylation. The assembly of dolichol-linked oligosaccharides begins on the cytosolic side of the endoplasmic reticulum membrane and finishes in its lumen. The sequential addition of sugars to dolichol pyrophosphate produces dolichol-linked oligosaccharides containing fourteen sugars, including two GlcNAcs, nine mannoses and three glucoses. Once assembled, the oligosaccharide is transferred from the lipid to nascent proteins by oligosaccharyltransferases. In the lumen of the endoplasmic reticulum, adds the eighth mannose residue in an alpha-1,6 linkage onto Man(7)GlcNAc(2)-PP-dolichol to produce Man(8)GlcNAc(2)-PP-dolichol.</text>
</comment>
<evidence type="ECO:0000256" key="8">
    <source>
        <dbReference type="ARBA" id="ARBA00022824"/>
    </source>
</evidence>
<evidence type="ECO:0000256" key="9">
    <source>
        <dbReference type="ARBA" id="ARBA00022946"/>
    </source>
</evidence>
<comment type="similarity">
    <text evidence="3 14">Belongs to the glycosyltransferase 22 family.</text>
</comment>
<dbReference type="UniPathway" id="UPA00378"/>
<dbReference type="Pfam" id="PF03901">
    <property type="entry name" value="Glyco_transf_22"/>
    <property type="match status" value="2"/>
</dbReference>
<evidence type="ECO:0000256" key="7">
    <source>
        <dbReference type="ARBA" id="ARBA00022692"/>
    </source>
</evidence>
<keyword evidence="6" id="KW-0808">Transferase</keyword>
<dbReference type="GO" id="GO:0006487">
    <property type="term" value="P:protein N-linked glycosylation"/>
    <property type="evidence" value="ECO:0007669"/>
    <property type="project" value="TreeGrafter"/>
</dbReference>
<evidence type="ECO:0000256" key="2">
    <source>
        <dbReference type="ARBA" id="ARBA00004922"/>
    </source>
</evidence>
<evidence type="ECO:0000313" key="17">
    <source>
        <dbReference type="EMBL" id="CAF3548123.1"/>
    </source>
</evidence>
<feature type="transmembrane region" description="Helical" evidence="14">
    <location>
        <begin position="81"/>
        <end position="100"/>
    </location>
</feature>
<feature type="transmembrane region" description="Helical" evidence="14">
    <location>
        <begin position="196"/>
        <end position="216"/>
    </location>
</feature>
<comment type="catalytic activity">
    <reaction evidence="13">
        <text>an alpha-D-Man-(1-&gt;2)-alpha-D-Man-(1-&gt;2)-alpha-D-Man-(1-&gt;3)-[alpha-D-Man-(1-&gt;2)-alpha-D-Man-(1-&gt;3)-alpha-D-Man-(1-&gt;6)]-beta-D-Man-(1-&gt;4)-beta-D-GlcNAc-(1-&gt;4)-alpha-D-GlcNAc-diphospho-di-trans,poly-cis-dolichol + a di-trans,poly-cis-dolichyl beta-D-mannosyl phosphate = an alpha-D-Man-(1-&gt;2)-alpha-D-Man-(1-&gt;2)-alpha-D-Man-(1-&gt;3)-[alpha-D-Man-(1-&gt;2)-alpha-D-Man-(1-&gt;3)-[alpha-D-Man-(1-&gt;6)]-alpha-D-Man-(1-&gt;6)]-beta-D-Man-(1-&gt;4)-beta-D-GlcNAc-(1-&gt;4)-alpha-D-GlcNAc-diphospho-di-trans,poly-cis-dolichol + a di-trans,poly-cis-dolichyl phosphate + H(+)</text>
        <dbReference type="Rhea" id="RHEA:29535"/>
        <dbReference type="Rhea" id="RHEA-COMP:19498"/>
        <dbReference type="Rhea" id="RHEA-COMP:19501"/>
        <dbReference type="Rhea" id="RHEA-COMP:19518"/>
        <dbReference type="Rhea" id="RHEA-COMP:19519"/>
        <dbReference type="ChEBI" id="CHEBI:15378"/>
        <dbReference type="ChEBI" id="CHEBI:57683"/>
        <dbReference type="ChEBI" id="CHEBI:58211"/>
        <dbReference type="ChEBI" id="CHEBI:132517"/>
        <dbReference type="ChEBI" id="CHEBI:132519"/>
        <dbReference type="EC" id="2.4.1.260"/>
    </reaction>
    <physiologicalReaction direction="left-to-right" evidence="13">
        <dbReference type="Rhea" id="RHEA:29536"/>
    </physiologicalReaction>
</comment>
<feature type="transmembrane region" description="Helical" evidence="14">
    <location>
        <begin position="300"/>
        <end position="316"/>
    </location>
</feature>
<comment type="caution">
    <text evidence="16">The sequence shown here is derived from an EMBL/GenBank/DDBJ whole genome shotgun (WGS) entry which is preliminary data.</text>
</comment>
<dbReference type="EMBL" id="CAJOBC010000166">
    <property type="protein sequence ID" value="CAF3548123.1"/>
    <property type="molecule type" value="Genomic_DNA"/>
</dbReference>
<keyword evidence="5 14" id="KW-0328">Glycosyltransferase</keyword>
<dbReference type="GO" id="GO:0003676">
    <property type="term" value="F:nucleic acid binding"/>
    <property type="evidence" value="ECO:0007669"/>
    <property type="project" value="InterPro"/>
</dbReference>
<dbReference type="AlphaFoldDB" id="A0A813QG86"/>
<evidence type="ECO:0000256" key="12">
    <source>
        <dbReference type="ARBA" id="ARBA00044721"/>
    </source>
</evidence>
<organism evidence="16 18">
    <name type="scientific">Didymodactylos carnosus</name>
    <dbReference type="NCBI Taxonomy" id="1234261"/>
    <lineage>
        <taxon>Eukaryota</taxon>
        <taxon>Metazoa</taxon>
        <taxon>Spiralia</taxon>
        <taxon>Gnathifera</taxon>
        <taxon>Rotifera</taxon>
        <taxon>Eurotatoria</taxon>
        <taxon>Bdelloidea</taxon>
        <taxon>Philodinida</taxon>
        <taxon>Philodinidae</taxon>
        <taxon>Didymodactylos</taxon>
    </lineage>
</organism>
<evidence type="ECO:0000256" key="1">
    <source>
        <dbReference type="ARBA" id="ARBA00004477"/>
    </source>
</evidence>
<dbReference type="PANTHER" id="PTHR22760:SF1">
    <property type="entry name" value="DOL-P-MAN:MAN(7)GLCNAC(2)-PP-DOL ALPHA-1,6-MANNOSYLTRANSFERASE"/>
    <property type="match status" value="1"/>
</dbReference>